<name>A0A031LUH4_9CREN</name>
<dbReference type="Proteomes" id="UP000024332">
    <property type="component" value="Unassembled WGS sequence"/>
</dbReference>
<keyword evidence="3" id="KW-1185">Reference proteome</keyword>
<gene>
    <name evidence="2" type="ORF">CM19_02565</name>
</gene>
<dbReference type="InterPro" id="IPR021102">
    <property type="entry name" value="PNGase_A"/>
</dbReference>
<dbReference type="PANTHER" id="PTHR31104">
    <property type="entry name" value="PEPTIDE-N4-(N-ACETYL-BETA-GLUCOSAMINYL)ASPARAGINE AMIDASE A PROTEIN"/>
    <property type="match status" value="1"/>
</dbReference>
<dbReference type="InterPro" id="IPR056948">
    <property type="entry name" value="PNGaseA_N"/>
</dbReference>
<dbReference type="AlphaFoldDB" id="A0A031LUH4"/>
<organism evidence="2 3">
    <name type="scientific">Candidatus Acidianus copahuensis</name>
    <dbReference type="NCBI Taxonomy" id="1160895"/>
    <lineage>
        <taxon>Archaea</taxon>
        <taxon>Thermoproteota</taxon>
        <taxon>Thermoprotei</taxon>
        <taxon>Sulfolobales</taxon>
        <taxon>Sulfolobaceae</taxon>
        <taxon>Acidianus</taxon>
    </lineage>
</organism>
<comment type="caution">
    <text evidence="2">The sequence shown here is derived from an EMBL/GenBank/DDBJ whole genome shotgun (WGS) entry which is preliminary data.</text>
</comment>
<evidence type="ECO:0000313" key="3">
    <source>
        <dbReference type="Proteomes" id="UP000024332"/>
    </source>
</evidence>
<evidence type="ECO:0000259" key="1">
    <source>
        <dbReference type="Pfam" id="PF12222"/>
    </source>
</evidence>
<feature type="domain" description="Peptide N-acetyl-beta-D-glucosaminyl asparaginase amidase A N-terminal" evidence="1">
    <location>
        <begin position="96"/>
        <end position="373"/>
    </location>
</feature>
<reference evidence="2 3" key="1">
    <citation type="submission" date="2014-03" db="EMBL/GenBank/DDBJ databases">
        <title>Draft genome sequence of the novel thermoacidophilic archaea Acidianus copahuensis ALE1 strain, isolated from Copahue volcanic area in Neuquen Argentina.</title>
        <authorList>
            <person name="Urbieta M.S."/>
            <person name="Rascovan N."/>
            <person name="Castro C."/>
            <person name="Revale S."/>
            <person name="Giaveno M.A."/>
            <person name="Vazquez M.P."/>
            <person name="Donati E.R."/>
        </authorList>
    </citation>
    <scope>NUCLEOTIDE SEQUENCE [LARGE SCALE GENOMIC DNA]</scope>
    <source>
        <strain evidence="2 3">ALE1</strain>
    </source>
</reference>
<dbReference type="RefSeq" id="WP_048098881.1">
    <property type="nucleotide sequence ID" value="NZ_JFZT01000017.1"/>
</dbReference>
<protein>
    <submittedName>
        <fullName evidence="2">Glycopeptidase</fullName>
    </submittedName>
</protein>
<evidence type="ECO:0000313" key="2">
    <source>
        <dbReference type="EMBL" id="EZQ11099.1"/>
    </source>
</evidence>
<dbReference type="EMBL" id="JFZT01000017">
    <property type="protein sequence ID" value="EZQ11099.1"/>
    <property type="molecule type" value="Genomic_DNA"/>
</dbReference>
<dbReference type="STRING" id="1160895.CM19_02565"/>
<proteinExistence type="predicted"/>
<accession>A0A031LUH4</accession>
<dbReference type="Pfam" id="PF12222">
    <property type="entry name" value="PNGaseA"/>
    <property type="match status" value="1"/>
</dbReference>
<sequence>MRKLAITLIVVLTLAFSLPGLAVSPSVSNSSFHALITNMTISSKIPFSQDPAFYSFQAYHVIPSYTNYVTNVSPVVIDVATNLLFNDTGLRPYYLKTYIPPGNYSLEVMNVSIKEFNGTQYDRQAYIFANGVPIFWGSTQEINNSTAQVDVTMFENLLQGNVTFEPVIQNYYDAKVGITGLYEMNITLYLYPGHKPVGLPNEFIPLFVNFTPEGIDFNYSYTILNPKIPSVTQQISIPNGTYRMMSLIYEEGGGLDEFWYTNEPATRSIQIYYDNYLAGIVNPYETIYTGGIDLFYWKPLTSINTLSFHSPTIIDLTPMLALGSKANVTVDVTNLLQAYQLTGSTAYDWDIAGVIMLWVNQSNPMISSKIITANNHFMDSGPIFVPSFSGEYYLEDGHYYINYESILYFKHGTEISHVIQSGTFLAKQTFNQIFQYGYMDESFLENAIESGMYNASLTIEGNYPITFTLDAIAVPITSPSVIPYNLSYEQNGTINLGLDYSMNWTFGNYSHYEKTVESLYSIGGFGGVIEIINSYGGAVLVKLTSNNALTEKNLTEIWLVNNKGFMERFFASAGQNSTVNLNGYYIKISQQFTMVPDPIPSEHVANIPLIPKSMENKTLLHSAYIYIVP</sequence>